<dbReference type="InterPro" id="IPR037665">
    <property type="entry name" value="Nucleoporin_S59-like"/>
</dbReference>
<keyword evidence="13" id="KW-1185">Reference proteome</keyword>
<dbReference type="PROSITE" id="PS51434">
    <property type="entry name" value="NUP_C"/>
    <property type="match status" value="1"/>
</dbReference>
<feature type="compositionally biased region" description="Polar residues" evidence="10">
    <location>
        <begin position="775"/>
        <end position="792"/>
    </location>
</feature>
<feature type="compositionally biased region" description="Polar residues" evidence="10">
    <location>
        <begin position="718"/>
        <end position="727"/>
    </location>
</feature>
<dbReference type="GO" id="GO:0051028">
    <property type="term" value="P:mRNA transport"/>
    <property type="evidence" value="ECO:0007669"/>
    <property type="project" value="UniProtKB-KW"/>
</dbReference>
<protein>
    <recommendedName>
        <fullName evidence="11">Peptidase S59 domain-containing protein</fullName>
    </recommendedName>
</protein>
<feature type="region of interest" description="Disordered" evidence="10">
    <location>
        <begin position="648"/>
        <end position="673"/>
    </location>
</feature>
<keyword evidence="8" id="KW-0906">Nuclear pore complex</keyword>
<dbReference type="SUPFAM" id="SSF82215">
    <property type="entry name" value="C-terminal autoproteolytic domain of nucleoporin nup98"/>
    <property type="match status" value="1"/>
</dbReference>
<evidence type="ECO:0000256" key="7">
    <source>
        <dbReference type="ARBA" id="ARBA00023010"/>
    </source>
</evidence>
<dbReference type="GO" id="GO:0000973">
    <property type="term" value="P:post-transcriptional tethering of RNA polymerase II gene DNA at nuclear periphery"/>
    <property type="evidence" value="ECO:0007669"/>
    <property type="project" value="TreeGrafter"/>
</dbReference>
<dbReference type="EMBL" id="JANCYU010000037">
    <property type="protein sequence ID" value="KAK4526150.1"/>
    <property type="molecule type" value="Genomic_DNA"/>
</dbReference>
<dbReference type="GO" id="GO:0003006">
    <property type="term" value="P:developmental process involved in reproduction"/>
    <property type="evidence" value="ECO:0007669"/>
    <property type="project" value="UniProtKB-ARBA"/>
</dbReference>
<reference evidence="12 13" key="1">
    <citation type="submission" date="2022-07" db="EMBL/GenBank/DDBJ databases">
        <title>Genome-wide signatures of adaptation to extreme environments.</title>
        <authorList>
            <person name="Cho C.H."/>
            <person name="Yoon H.S."/>
        </authorList>
    </citation>
    <scope>NUCLEOTIDE SEQUENCE [LARGE SCALE GENOMIC DNA]</scope>
    <source>
        <strain evidence="12 13">108.79 E11</strain>
    </source>
</reference>
<evidence type="ECO:0000256" key="1">
    <source>
        <dbReference type="ARBA" id="ARBA00004567"/>
    </source>
</evidence>
<comment type="similarity">
    <text evidence="2">Belongs to the nucleoporin GLFG family.</text>
</comment>
<evidence type="ECO:0000313" key="12">
    <source>
        <dbReference type="EMBL" id="KAK4526150.1"/>
    </source>
</evidence>
<evidence type="ECO:0000256" key="3">
    <source>
        <dbReference type="ARBA" id="ARBA00022448"/>
    </source>
</evidence>
<dbReference type="GO" id="GO:0006606">
    <property type="term" value="P:protein import into nucleus"/>
    <property type="evidence" value="ECO:0007669"/>
    <property type="project" value="TreeGrafter"/>
</dbReference>
<keyword evidence="4" id="KW-0068">Autocatalytic cleavage</keyword>
<feature type="region of interest" description="Disordered" evidence="10">
    <location>
        <begin position="1009"/>
        <end position="1033"/>
    </location>
</feature>
<keyword evidence="9" id="KW-0539">Nucleus</keyword>
<gene>
    <name evidence="12" type="ORF">GAYE_SCF20G4064</name>
</gene>
<dbReference type="GO" id="GO:0034398">
    <property type="term" value="P:telomere tethering at nuclear periphery"/>
    <property type="evidence" value="ECO:0007669"/>
    <property type="project" value="TreeGrafter"/>
</dbReference>
<dbReference type="FunFam" id="3.30.1610.10:FF:000002">
    <property type="entry name" value="nuclear pore complex protein NUP98A"/>
    <property type="match status" value="1"/>
</dbReference>
<keyword evidence="7" id="KW-0811">Translocation</keyword>
<keyword evidence="6" id="KW-0653">Protein transport</keyword>
<dbReference type="Gene3D" id="1.10.10.2360">
    <property type="match status" value="1"/>
</dbReference>
<dbReference type="GO" id="GO:0044614">
    <property type="term" value="C:nuclear pore cytoplasmic filaments"/>
    <property type="evidence" value="ECO:0007669"/>
    <property type="project" value="TreeGrafter"/>
</dbReference>
<feature type="compositionally biased region" description="Polar residues" evidence="10">
    <location>
        <begin position="1146"/>
        <end position="1156"/>
    </location>
</feature>
<evidence type="ECO:0000256" key="2">
    <source>
        <dbReference type="ARBA" id="ARBA00008926"/>
    </source>
</evidence>
<feature type="region of interest" description="Disordered" evidence="10">
    <location>
        <begin position="717"/>
        <end position="828"/>
    </location>
</feature>
<comment type="subcellular location">
    <subcellularLocation>
        <location evidence="1">Nucleus</location>
        <location evidence="1">Nuclear pore complex</location>
    </subcellularLocation>
</comment>
<feature type="region of interest" description="Disordered" evidence="10">
    <location>
        <begin position="31"/>
        <end position="115"/>
    </location>
</feature>
<evidence type="ECO:0000259" key="11">
    <source>
        <dbReference type="PROSITE" id="PS51434"/>
    </source>
</evidence>
<keyword evidence="3" id="KW-0813">Transport</keyword>
<evidence type="ECO:0000256" key="4">
    <source>
        <dbReference type="ARBA" id="ARBA00022813"/>
    </source>
</evidence>
<dbReference type="Pfam" id="PF04096">
    <property type="entry name" value="Nucleoporin2"/>
    <property type="match status" value="1"/>
</dbReference>
<dbReference type="FunFam" id="1.10.10.2360:FF:000001">
    <property type="entry name" value="Nuclear pore complex protein Nup98-Nup96"/>
    <property type="match status" value="1"/>
</dbReference>
<feature type="region of interest" description="Disordered" evidence="10">
    <location>
        <begin position="843"/>
        <end position="867"/>
    </location>
</feature>
<feature type="domain" description="Peptidase S59" evidence="11">
    <location>
        <begin position="865"/>
        <end position="1004"/>
    </location>
</feature>
<feature type="region of interest" description="Disordered" evidence="10">
    <location>
        <begin position="1066"/>
        <end position="1102"/>
    </location>
</feature>
<feature type="region of interest" description="Disordered" evidence="10">
    <location>
        <begin position="1124"/>
        <end position="1180"/>
    </location>
</feature>
<evidence type="ECO:0000256" key="10">
    <source>
        <dbReference type="SAM" id="MobiDB-lite"/>
    </source>
</evidence>
<dbReference type="Gene3D" id="1.25.40.690">
    <property type="match status" value="1"/>
</dbReference>
<accession>A0AAV9IFC0</accession>
<evidence type="ECO:0000256" key="8">
    <source>
        <dbReference type="ARBA" id="ARBA00023132"/>
    </source>
</evidence>
<evidence type="ECO:0000256" key="9">
    <source>
        <dbReference type="ARBA" id="ARBA00023242"/>
    </source>
</evidence>
<feature type="compositionally biased region" description="Polar residues" evidence="10">
    <location>
        <begin position="819"/>
        <end position="828"/>
    </location>
</feature>
<dbReference type="InterPro" id="IPR007230">
    <property type="entry name" value="Nup98_auto-Pept-S59_dom"/>
</dbReference>
<proteinExistence type="inferred from homology"/>
<comment type="caution">
    <text evidence="12">The sequence shown here is derived from an EMBL/GenBank/DDBJ whole genome shotgun (WGS) entry which is preliminary data.</text>
</comment>
<dbReference type="PANTHER" id="PTHR23198:SF6">
    <property type="entry name" value="NUCLEAR PORE COMPLEX PROTEIN NUP98-NUP96"/>
    <property type="match status" value="1"/>
</dbReference>
<dbReference type="Pfam" id="PF21240">
    <property type="entry name" value="Nup98_GLEBS"/>
    <property type="match status" value="1"/>
</dbReference>
<dbReference type="GO" id="GO:0017056">
    <property type="term" value="F:structural constituent of nuclear pore"/>
    <property type="evidence" value="ECO:0007669"/>
    <property type="project" value="InterPro"/>
</dbReference>
<evidence type="ECO:0000256" key="5">
    <source>
        <dbReference type="ARBA" id="ARBA00022816"/>
    </source>
</evidence>
<dbReference type="Pfam" id="PF12110">
    <property type="entry name" value="Nup96"/>
    <property type="match status" value="1"/>
</dbReference>
<sequence length="1892" mass="206239">MSLGGNFGKPLFGSQTSSAASFGSAASPFGGPSPFGGSQSAPSFGSSPNAFQGGAAFGGATPASATPQTGFGMPSGAAPNAATPSPFGQAQPAFGNTGMGINPGQPTFAQSSPSFFGSGSTFGNSQAAFASSSPFPASTFSQPSFAAGASSIGGFGLGPVATQSAPPAFGSSSAAFGAKNLQTNIPFSNTAFGNTPSNLATGFGQGSLQGSTIKGTGNPKFQPVQEYDGGGVNVKYMSITRMPDYQDKSFEELRYEDYLLGKKNSTSLSTFQPAGSTFGAPSVNTGVGAPSSGFFGSSPTMSAPAFGASSSSLFGNTPAPAFGGASQPATVPAIGFGSSPFGQTSTGFGSNTSIFGGSSSVPAFGAQSGASFQTAATPFGLSSSSSGLFSSSNAGQKPFSGFGSSMPSQPMGSFGSSSFFGGGNTSAPAFGSTSAPSQPTLNLGSFGSSFGGNRFGPSTAGSSSSFGTSTFASSSPFGSSFAFGADSSKPSGSLFGGGLSASPQTAPTLFGSPPAASSGASLFSSFSSNPTAFSTIGQPQNAGGSSAAGLSFSNIGNSFSGLQSSSSGLFGATPNFSFSTPAAQQSASFSMGNTSLFATQNTLNNTQGPQQNWSFATPQNSAPRDNTTNTPYGKSPIFEAASLSWRRSSDSTNPVESSSSSNSLSFSSGSTSIARPSARSFARIHARSLRSSLALNSPMFEAKRSVSVFSPEHFSLVETKSNSSPLRSPSIARSDMKRLIITPRSDDEKLGTSREEKRNGVHELSSPEEKKLSFAPSSFHSSEGHTKSNGAIYSTEDRKSSEFAPPSRVTKPTPLRSPGQYSGNLKSPSVYNSYREFYEDNLSPETESNSVHRVEERNSAPTLTKPNYYTVPSLEKLKKMRDEDLSHVYNFTVGRREVGEIQWLGETDVRNLDLDRLVHIENREVIVYPDEEEKPEIGVGLNKPAKVSLHKVWKVDKKTGQQLKDVSSVTNFTAKLKQHCEKQGLTFLGYDATQGTWSFEVPHFSRYGLPDSEDESSEEDDILESGISSTTNTAMNPVFDKEIERIHEDEVEDEFPTVEEMYIKESSGVDKSLESEKKQIDTNVVIPPRSGNKLSSNSSRTLSSSRKRSHIFSVDLFKTPEQRFFPSKQQPSYDEEYSPRIKLSSPMETDSEQLLSHSLDEKEPTTTKEDKQPVSESLSRAFPPPAPSLYCQVSWKNSFLYKATEMRGDALLLLGRSFRASIGPGFQVAFPVFSNSSNSFCVDIYAQTQEWEQSFIQKTLQIHFSSWKLCLDEMNDSVGYKRPSFRLPFLHYEVVVETLSHLISEAGFSGNQHFELVLRLLLLFVHKVDQDSASSDDIFRRNLSSWLQNYACTWSQEEKNPTNDPFLHIFLLLSRGEVEQAVQFCNETKNFRLACMIAKGMQLQDEVYRSCCCKIHRHFCGHVSKDLDRIYSLLSGDILHATDNLSLSWYRTFGLHFWYGSHATLSDYSSSNGLQHSLQSYIDQWQNNPNSVSPPVPPHIVISVPEHEQLEASKDLKSNNVIYDACYVLLCIAANLYPEHVQWMHLATPLAYGIYYDPLDAHKPWLVCEILSSIFATSYLDPKVVISFAVQLEMMHLYTWAFYILWSCDIFENNMFGLKSVFLEWFPWIVSEQVEGLDGMVPSDIFLRQQLGVPDSWFDEAASIYARYNFQYLEEAEHLCSLFDKKEEDDSLFSLSYIANRAHQVVASRAAPHVLILCDASDKISWTRLSEILHRLNAFEGEFPGLIHNYRNVGPILQEVISSIVQGKRIVSLESLWNKMEAFVSFVQPRNDSHRRLRNEDRIVDLFITFIFSYLFRETWEQQLLEEPDDSKMYRLFRCWETIQHIPNIPWSCKQFLDSFMETYRRCGISLARDLPTRQYASLMDWWFPLVK</sequence>
<dbReference type="GO" id="GO:0003723">
    <property type="term" value="F:RNA binding"/>
    <property type="evidence" value="ECO:0007669"/>
    <property type="project" value="TreeGrafter"/>
</dbReference>
<feature type="compositionally biased region" description="Low complexity" evidence="10">
    <location>
        <begin position="650"/>
        <end position="672"/>
    </location>
</feature>
<feature type="compositionally biased region" description="Low complexity" evidence="10">
    <location>
        <begin position="1092"/>
        <end position="1102"/>
    </location>
</feature>
<dbReference type="PANTHER" id="PTHR23198">
    <property type="entry name" value="NUCLEOPORIN"/>
    <property type="match status" value="1"/>
</dbReference>
<keyword evidence="5" id="KW-0509">mRNA transport</keyword>
<evidence type="ECO:0000256" key="6">
    <source>
        <dbReference type="ARBA" id="ARBA00022927"/>
    </source>
</evidence>
<dbReference type="InterPro" id="IPR036903">
    <property type="entry name" value="Nup98_auto-Pept-S59_dom_sf"/>
</dbReference>
<feature type="compositionally biased region" description="Polar residues" evidence="10">
    <location>
        <begin position="601"/>
        <end position="632"/>
    </location>
</feature>
<evidence type="ECO:0000313" key="13">
    <source>
        <dbReference type="Proteomes" id="UP001300502"/>
    </source>
</evidence>
<dbReference type="InterPro" id="IPR021967">
    <property type="entry name" value="Nup98_C"/>
</dbReference>
<name>A0AAV9IFC0_9RHOD</name>
<feature type="compositionally biased region" description="Basic and acidic residues" evidence="10">
    <location>
        <begin position="734"/>
        <end position="772"/>
    </location>
</feature>
<organism evidence="12 13">
    <name type="scientific">Galdieria yellowstonensis</name>
    <dbReference type="NCBI Taxonomy" id="3028027"/>
    <lineage>
        <taxon>Eukaryota</taxon>
        <taxon>Rhodophyta</taxon>
        <taxon>Bangiophyceae</taxon>
        <taxon>Galdieriales</taxon>
        <taxon>Galdieriaceae</taxon>
        <taxon>Galdieria</taxon>
    </lineage>
</organism>
<feature type="compositionally biased region" description="Low complexity" evidence="10">
    <location>
        <begin position="31"/>
        <end position="67"/>
    </location>
</feature>
<dbReference type="Proteomes" id="UP001300502">
    <property type="component" value="Unassembled WGS sequence"/>
</dbReference>
<dbReference type="GO" id="GO:0008139">
    <property type="term" value="F:nuclear localization sequence binding"/>
    <property type="evidence" value="ECO:0007669"/>
    <property type="project" value="TreeGrafter"/>
</dbReference>
<feature type="compositionally biased region" description="Basic and acidic residues" evidence="10">
    <location>
        <begin position="1158"/>
        <end position="1173"/>
    </location>
</feature>
<dbReference type="GO" id="GO:0006405">
    <property type="term" value="P:RNA export from nucleus"/>
    <property type="evidence" value="ECO:0007669"/>
    <property type="project" value="TreeGrafter"/>
</dbReference>
<dbReference type="Gene3D" id="3.30.1610.10">
    <property type="entry name" value="Peptidase S59, nucleoporin"/>
    <property type="match status" value="1"/>
</dbReference>
<feature type="compositionally biased region" description="Basic and acidic residues" evidence="10">
    <location>
        <begin position="1066"/>
        <end position="1080"/>
    </location>
</feature>
<feature type="region of interest" description="Disordered" evidence="10">
    <location>
        <begin position="601"/>
        <end position="633"/>
    </location>
</feature>
<feature type="compositionally biased region" description="Acidic residues" evidence="10">
    <location>
        <begin position="1011"/>
        <end position="1023"/>
    </location>
</feature>